<dbReference type="Proteomes" id="UP000275024">
    <property type="component" value="Unassembled WGS sequence"/>
</dbReference>
<feature type="domain" description="Helix-turn-helix" evidence="1">
    <location>
        <begin position="13"/>
        <end position="62"/>
    </location>
</feature>
<dbReference type="EMBL" id="RBDY01000001">
    <property type="protein sequence ID" value="RKN27446.1"/>
    <property type="molecule type" value="Genomic_DNA"/>
</dbReference>
<accession>A0A3A9WYQ7</accession>
<name>A0A3A9WYQ7_9ACTN</name>
<keyword evidence="4" id="KW-1185">Reference proteome</keyword>
<dbReference type="EMBL" id="RBDX01000001">
    <property type="protein sequence ID" value="RKN12946.1"/>
    <property type="molecule type" value="Genomic_DNA"/>
</dbReference>
<dbReference type="NCBIfam" id="TIGR01764">
    <property type="entry name" value="excise"/>
    <property type="match status" value="1"/>
</dbReference>
<gene>
    <name evidence="3" type="ORF">D7318_00575</name>
    <name evidence="2" type="ORF">D7319_02320</name>
</gene>
<keyword evidence="2" id="KW-0238">DNA-binding</keyword>
<evidence type="ECO:0000313" key="5">
    <source>
        <dbReference type="Proteomes" id="UP000275024"/>
    </source>
</evidence>
<evidence type="ECO:0000313" key="4">
    <source>
        <dbReference type="Proteomes" id="UP000268652"/>
    </source>
</evidence>
<dbReference type="AlphaFoldDB" id="A0A3A9WYQ7"/>
<evidence type="ECO:0000259" key="1">
    <source>
        <dbReference type="Pfam" id="PF12728"/>
    </source>
</evidence>
<evidence type="ECO:0000313" key="3">
    <source>
        <dbReference type="EMBL" id="RKN27446.1"/>
    </source>
</evidence>
<dbReference type="InterPro" id="IPR010093">
    <property type="entry name" value="SinI_DNA-bd"/>
</dbReference>
<dbReference type="GO" id="GO:0003677">
    <property type="term" value="F:DNA binding"/>
    <property type="evidence" value="ECO:0007669"/>
    <property type="project" value="UniProtKB-KW"/>
</dbReference>
<proteinExistence type="predicted"/>
<organism evidence="2 5">
    <name type="scientific">Streptomyces radicis</name>
    <dbReference type="NCBI Taxonomy" id="1750517"/>
    <lineage>
        <taxon>Bacteria</taxon>
        <taxon>Bacillati</taxon>
        <taxon>Actinomycetota</taxon>
        <taxon>Actinomycetes</taxon>
        <taxon>Kitasatosporales</taxon>
        <taxon>Streptomycetaceae</taxon>
        <taxon>Streptomyces</taxon>
    </lineage>
</organism>
<evidence type="ECO:0000313" key="2">
    <source>
        <dbReference type="EMBL" id="RKN12946.1"/>
    </source>
</evidence>
<dbReference type="Proteomes" id="UP000268652">
    <property type="component" value="Unassembled WGS sequence"/>
</dbReference>
<reference evidence="4 5" key="1">
    <citation type="submission" date="2018-09" db="EMBL/GenBank/DDBJ databases">
        <title>Streptomyces sp. nov. DS1-2, an endophytic actinomycete isolated from roots of Dendrobium scabrilingue.</title>
        <authorList>
            <person name="Kuncharoen N."/>
            <person name="Kudo T."/>
            <person name="Ohkuma M."/>
            <person name="Yuki M."/>
            <person name="Tanasupawat S."/>
        </authorList>
    </citation>
    <scope>NUCLEOTIDE SEQUENCE [LARGE SCALE GENOMIC DNA]</scope>
    <source>
        <strain evidence="2 5">AZ1-7</strain>
        <strain evidence="3 4">DS1-2</strain>
    </source>
</reference>
<sequence length="65" mass="7580">MNNSTTPYSAGQLMTLTEVATYLHKPSGWVYENWRSEGIPFKRVGNQLRCRFSDLEKWLDRQAAE</sequence>
<dbReference type="Pfam" id="PF12728">
    <property type="entry name" value="HTH_17"/>
    <property type="match status" value="1"/>
</dbReference>
<dbReference type="OrthoDB" id="194758at2"/>
<dbReference type="InterPro" id="IPR041657">
    <property type="entry name" value="HTH_17"/>
</dbReference>
<protein>
    <submittedName>
        <fullName evidence="2">DNA-binding protein</fullName>
    </submittedName>
</protein>
<comment type="caution">
    <text evidence="2">The sequence shown here is derived from an EMBL/GenBank/DDBJ whole genome shotgun (WGS) entry which is preliminary data.</text>
</comment>